<feature type="transmembrane region" description="Helical" evidence="1">
    <location>
        <begin position="374"/>
        <end position="392"/>
    </location>
</feature>
<feature type="transmembrane region" description="Helical" evidence="1">
    <location>
        <begin position="153"/>
        <end position="174"/>
    </location>
</feature>
<feature type="transmembrane region" description="Helical" evidence="1">
    <location>
        <begin position="217"/>
        <end position="235"/>
    </location>
</feature>
<feature type="transmembrane region" description="Helical" evidence="1">
    <location>
        <begin position="98"/>
        <end position="115"/>
    </location>
</feature>
<dbReference type="EMBL" id="FOWE01000001">
    <property type="protein sequence ID" value="SFN84453.1"/>
    <property type="molecule type" value="Genomic_DNA"/>
</dbReference>
<feature type="transmembrane region" description="Helical" evidence="1">
    <location>
        <begin position="180"/>
        <end position="197"/>
    </location>
</feature>
<dbReference type="Pfam" id="PF06772">
    <property type="entry name" value="LtrA"/>
    <property type="match status" value="1"/>
</dbReference>
<dbReference type="PANTHER" id="PTHR36840:SF1">
    <property type="entry name" value="BLL5714 PROTEIN"/>
    <property type="match status" value="1"/>
</dbReference>
<dbReference type="AlphaFoldDB" id="A0A1I5CBW7"/>
<accession>A0A1I5CBW7</accession>
<feature type="transmembrane region" description="Helical" evidence="1">
    <location>
        <begin position="37"/>
        <end position="56"/>
    </location>
</feature>
<keyword evidence="1" id="KW-1133">Transmembrane helix</keyword>
<sequence length="404" mass="42746">MADEGAGRRLWQGLTGPGGLVRPPSLRTDDNRSASRLELFFDLAFVLVVAELAIALREDVTLHGFLVFAGLFATVWWSWISSTLYANRFDHDDVVYRVYKLASMAAVVGLAASASEATGERFTVFVVCQLLLRGTLLLQYHRAHRHVPEARPITRLYLAGAGAGAVLWAVSLAVPRPAAFALWGAAVLVEALVPLLATRSRSDVPLHVEHLPERFALFVILVLGEPVAAVAHGLYDAKWSGAALPVAVLGFVLAAGLWWSYFDLAGARAKRLLGEAGESNGATSHDVYVFGHLPLTLALATVGAGLELAVVEAAAGEVPPATRLLVAGGVAVYLLSASVTTSAMTGDTRRQWWWPVLAAVVAALDALLELPAFVVIGALAALVAVVVVAGLAQRSAGDLETEEV</sequence>
<proteinExistence type="predicted"/>
<feature type="transmembrane region" description="Helical" evidence="1">
    <location>
        <begin position="241"/>
        <end position="262"/>
    </location>
</feature>
<keyword evidence="1" id="KW-0812">Transmembrane</keyword>
<protein>
    <submittedName>
        <fullName evidence="2">Low temperature requirement protein LtrA</fullName>
    </submittedName>
</protein>
<dbReference type="PANTHER" id="PTHR36840">
    <property type="entry name" value="BLL5714 PROTEIN"/>
    <property type="match status" value="1"/>
</dbReference>
<gene>
    <name evidence="2" type="ORF">SAMN05660359_00219</name>
</gene>
<reference evidence="3" key="1">
    <citation type="submission" date="2016-10" db="EMBL/GenBank/DDBJ databases">
        <authorList>
            <person name="Varghese N."/>
            <person name="Submissions S."/>
        </authorList>
    </citation>
    <scope>NUCLEOTIDE SEQUENCE [LARGE SCALE GENOMIC DNA]</scope>
    <source>
        <strain evidence="3">DSM 43161</strain>
    </source>
</reference>
<evidence type="ECO:0000313" key="2">
    <source>
        <dbReference type="EMBL" id="SFN84453.1"/>
    </source>
</evidence>
<feature type="transmembrane region" description="Helical" evidence="1">
    <location>
        <begin position="321"/>
        <end position="340"/>
    </location>
</feature>
<dbReference type="InterPro" id="IPR010640">
    <property type="entry name" value="Low_temperature_requirement_A"/>
</dbReference>
<feature type="transmembrane region" description="Helical" evidence="1">
    <location>
        <begin position="295"/>
        <end position="315"/>
    </location>
</feature>
<name>A0A1I5CBW7_9ACTN</name>
<keyword evidence="1" id="KW-0472">Membrane</keyword>
<keyword evidence="3" id="KW-1185">Reference proteome</keyword>
<evidence type="ECO:0000313" key="3">
    <source>
        <dbReference type="Proteomes" id="UP000183642"/>
    </source>
</evidence>
<dbReference type="Proteomes" id="UP000183642">
    <property type="component" value="Unassembled WGS sequence"/>
</dbReference>
<dbReference type="RefSeq" id="WP_075011675.1">
    <property type="nucleotide sequence ID" value="NZ_FOWE01000001.1"/>
</dbReference>
<feature type="transmembrane region" description="Helical" evidence="1">
    <location>
        <begin position="62"/>
        <end position="86"/>
    </location>
</feature>
<organism evidence="2 3">
    <name type="scientific">Geodermatophilus obscurus</name>
    <dbReference type="NCBI Taxonomy" id="1861"/>
    <lineage>
        <taxon>Bacteria</taxon>
        <taxon>Bacillati</taxon>
        <taxon>Actinomycetota</taxon>
        <taxon>Actinomycetes</taxon>
        <taxon>Geodermatophilales</taxon>
        <taxon>Geodermatophilaceae</taxon>
        <taxon>Geodermatophilus</taxon>
    </lineage>
</organism>
<evidence type="ECO:0000256" key="1">
    <source>
        <dbReference type="SAM" id="Phobius"/>
    </source>
</evidence>